<comment type="caution">
    <text evidence="1">The sequence shown here is derived from an EMBL/GenBank/DDBJ whole genome shotgun (WGS) entry which is preliminary data.</text>
</comment>
<organism evidence="1 2">
    <name type="scientific">Mucuna pruriens</name>
    <name type="common">Velvet bean</name>
    <name type="synonym">Dolichos pruriens</name>
    <dbReference type="NCBI Taxonomy" id="157652"/>
    <lineage>
        <taxon>Eukaryota</taxon>
        <taxon>Viridiplantae</taxon>
        <taxon>Streptophyta</taxon>
        <taxon>Embryophyta</taxon>
        <taxon>Tracheophyta</taxon>
        <taxon>Spermatophyta</taxon>
        <taxon>Magnoliopsida</taxon>
        <taxon>eudicotyledons</taxon>
        <taxon>Gunneridae</taxon>
        <taxon>Pentapetalae</taxon>
        <taxon>rosids</taxon>
        <taxon>fabids</taxon>
        <taxon>Fabales</taxon>
        <taxon>Fabaceae</taxon>
        <taxon>Papilionoideae</taxon>
        <taxon>50 kb inversion clade</taxon>
        <taxon>NPAAA clade</taxon>
        <taxon>indigoferoid/millettioid clade</taxon>
        <taxon>Phaseoleae</taxon>
        <taxon>Mucuna</taxon>
    </lineage>
</organism>
<evidence type="ECO:0000313" key="1">
    <source>
        <dbReference type="EMBL" id="RDX70907.1"/>
    </source>
</evidence>
<gene>
    <name evidence="1" type="ORF">CR513_49804</name>
</gene>
<protein>
    <submittedName>
        <fullName evidence="1">Uncharacterized protein</fullName>
    </submittedName>
</protein>
<dbReference type="AlphaFoldDB" id="A0A371EXX4"/>
<dbReference type="EMBL" id="QJKJ01011534">
    <property type="protein sequence ID" value="RDX70907.1"/>
    <property type="molecule type" value="Genomic_DNA"/>
</dbReference>
<evidence type="ECO:0000313" key="2">
    <source>
        <dbReference type="Proteomes" id="UP000257109"/>
    </source>
</evidence>
<dbReference type="Proteomes" id="UP000257109">
    <property type="component" value="Unassembled WGS sequence"/>
</dbReference>
<reference evidence="1" key="1">
    <citation type="submission" date="2018-05" db="EMBL/GenBank/DDBJ databases">
        <title>Draft genome of Mucuna pruriens seed.</title>
        <authorList>
            <person name="Nnadi N.E."/>
            <person name="Vos R."/>
            <person name="Hasami M.H."/>
            <person name="Devisetty U.K."/>
            <person name="Aguiy J.C."/>
        </authorList>
    </citation>
    <scope>NUCLEOTIDE SEQUENCE [LARGE SCALE GENOMIC DNA]</scope>
    <source>
        <strain evidence="1">JCA_2017</strain>
    </source>
</reference>
<name>A0A371EXX4_MUCPR</name>
<proteinExistence type="predicted"/>
<sequence length="75" mass="8996">MKFFVMSYAWKPSTFFWEDHGNLTNRLHMMVYPNRFSFIHKEKLPVAFEKMFEGFKDISLKDMPKGLPPIQGIEH</sequence>
<accession>A0A371EXX4</accession>
<feature type="non-terminal residue" evidence="1">
    <location>
        <position position="1"/>
    </location>
</feature>
<keyword evidence="2" id="KW-1185">Reference proteome</keyword>